<reference evidence="2 3" key="1">
    <citation type="submission" date="2015-08" db="EMBL/GenBank/DDBJ databases">
        <authorList>
            <person name="Babu N.S."/>
            <person name="Beckwith C.J."/>
            <person name="Beseler K.G."/>
            <person name="Brison A."/>
            <person name="Carone J.V."/>
            <person name="Caskin T.P."/>
            <person name="Diamond M."/>
            <person name="Durham M.E."/>
            <person name="Foxe J.M."/>
            <person name="Go M."/>
            <person name="Henderson B.A."/>
            <person name="Jones I.B."/>
            <person name="McGettigan J.A."/>
            <person name="Micheletti S.J."/>
            <person name="Nasrallah M.E."/>
            <person name="Ortiz D."/>
            <person name="Piller C.R."/>
            <person name="Privatt S.R."/>
            <person name="Schneider S.L."/>
            <person name="Sharp S."/>
            <person name="Smith T.C."/>
            <person name="Stanton J.D."/>
            <person name="Ullery H.E."/>
            <person name="Wilson R.J."/>
            <person name="Serrano M.G."/>
            <person name="Buck G."/>
            <person name="Lee V."/>
            <person name="Wang Y."/>
            <person name="Carvalho R."/>
            <person name="Voegtly L."/>
            <person name="Shi R."/>
            <person name="Duckworth R."/>
            <person name="Johnson A."/>
            <person name="Loviza R."/>
            <person name="Walstead R."/>
            <person name="Shah Z."/>
            <person name="Kiflezghi M."/>
            <person name="Wade K."/>
            <person name="Ball S.L."/>
            <person name="Bradley K.W."/>
            <person name="Asai D.J."/>
            <person name="Bowman C.A."/>
            <person name="Russell D.A."/>
            <person name="Pope W.H."/>
            <person name="Jacobs-Sera D."/>
            <person name="Hendrix R.W."/>
            <person name="Hatfull G.F."/>
        </authorList>
    </citation>
    <scope>NUCLEOTIDE SEQUENCE [LARGE SCALE GENOMIC DNA]</scope>
    <source>
        <strain evidence="2 3">DSM 27710</strain>
    </source>
</reference>
<feature type="region of interest" description="Disordered" evidence="1">
    <location>
        <begin position="1"/>
        <end position="35"/>
    </location>
</feature>
<keyword evidence="3" id="KW-1185">Reference proteome</keyword>
<evidence type="ECO:0000313" key="2">
    <source>
        <dbReference type="EMBL" id="AKU91334.1"/>
    </source>
</evidence>
<accession>A0A0K1PDY3</accession>
<name>A0A0K1PDY3_9BACT</name>
<gene>
    <name evidence="2" type="ORF">AKJ08_1721</name>
</gene>
<dbReference type="STRING" id="1391653.AKJ08_1721"/>
<organism evidence="2 3">
    <name type="scientific">Vulgatibacter incomptus</name>
    <dbReference type="NCBI Taxonomy" id="1391653"/>
    <lineage>
        <taxon>Bacteria</taxon>
        <taxon>Pseudomonadati</taxon>
        <taxon>Myxococcota</taxon>
        <taxon>Myxococcia</taxon>
        <taxon>Myxococcales</taxon>
        <taxon>Cystobacterineae</taxon>
        <taxon>Vulgatibacteraceae</taxon>
        <taxon>Vulgatibacter</taxon>
    </lineage>
</organism>
<dbReference type="EMBL" id="CP012332">
    <property type="protein sequence ID" value="AKU91334.1"/>
    <property type="molecule type" value="Genomic_DNA"/>
</dbReference>
<dbReference type="KEGG" id="vin:AKJ08_1721"/>
<evidence type="ECO:0000256" key="1">
    <source>
        <dbReference type="SAM" id="MobiDB-lite"/>
    </source>
</evidence>
<evidence type="ECO:0000313" key="3">
    <source>
        <dbReference type="Proteomes" id="UP000055590"/>
    </source>
</evidence>
<feature type="compositionally biased region" description="Basic and acidic residues" evidence="1">
    <location>
        <begin position="14"/>
        <end position="23"/>
    </location>
</feature>
<sequence>MTGPTLEQKPPGRPWRDAPERRVTRASASGTTMRPRATTLCSVRHAGARVRDVPSGLHLGGASYRTFDRALGGPRNRGRLGIARLVTGIHAKL</sequence>
<protein>
    <submittedName>
        <fullName evidence="2">Uncharacterized protein</fullName>
    </submittedName>
</protein>
<proteinExistence type="predicted"/>
<dbReference type="AlphaFoldDB" id="A0A0K1PDY3"/>
<dbReference type="Proteomes" id="UP000055590">
    <property type="component" value="Chromosome"/>
</dbReference>